<evidence type="ECO:0000313" key="1">
    <source>
        <dbReference type="EMBL" id="UXE63480.1"/>
    </source>
</evidence>
<sequence>MKTDKIFYTLFQVFPELLFELIGSDSNFAHNYQFKSIEVKELSFRLDGVFLPDENYPEYPLYFVEVQFQLDPDFYWRFFTEIILYTEHGHKLRILKIRDNIVKIEKVVKRLRND</sequence>
<organism evidence="1">
    <name type="scientific">Woronichinia naegeliana WA131</name>
    <dbReference type="NCBI Taxonomy" id="2824559"/>
    <lineage>
        <taxon>Bacteria</taxon>
        <taxon>Bacillati</taxon>
        <taxon>Cyanobacteriota</taxon>
        <taxon>Cyanophyceae</taxon>
        <taxon>Synechococcales</taxon>
        <taxon>Coelosphaeriaceae</taxon>
        <taxon>Woronichinia</taxon>
    </lineage>
</organism>
<reference evidence="1" key="1">
    <citation type="submission" date="2021-04" db="EMBL/GenBank/DDBJ databases">
        <title>Genome sequence of Woronichinia naegeliana from Washington state freshwater lake bloom.</title>
        <authorList>
            <person name="Dreher T.W."/>
        </authorList>
    </citation>
    <scope>NUCLEOTIDE SEQUENCE</scope>
    <source>
        <strain evidence="1">WA131</strain>
    </source>
</reference>
<dbReference type="PANTHER" id="PTHR35586">
    <property type="entry name" value="SLL1691 PROTEIN"/>
    <property type="match status" value="1"/>
</dbReference>
<proteinExistence type="predicted"/>
<name>A0A977L3N9_9CYAN</name>
<gene>
    <name evidence="1" type="ORF">KA717_13150</name>
</gene>
<dbReference type="Pfam" id="PF11103">
    <property type="entry name" value="DUF2887"/>
    <property type="match status" value="1"/>
</dbReference>
<dbReference type="Proteomes" id="UP001065613">
    <property type="component" value="Chromosome"/>
</dbReference>
<dbReference type="PANTHER" id="PTHR35586:SF2">
    <property type="entry name" value="SLL1542 PROTEIN"/>
    <property type="match status" value="1"/>
</dbReference>
<dbReference type="AlphaFoldDB" id="A0A977L3N9"/>
<dbReference type="KEGG" id="wna:KA717_13150"/>
<protein>
    <submittedName>
        <fullName evidence="1">Rpn family recombination-promoting nuclease/putative transposase</fullName>
    </submittedName>
</protein>
<dbReference type="InterPro" id="IPR022573">
    <property type="entry name" value="DUF2887"/>
</dbReference>
<dbReference type="EMBL" id="CP073041">
    <property type="protein sequence ID" value="UXE63480.1"/>
    <property type="molecule type" value="Genomic_DNA"/>
</dbReference>
<accession>A0A977L3N9</accession>